<organism evidence="5">
    <name type="scientific">Boseongicola sp. SB0664_bin_43</name>
    <dbReference type="NCBI Taxonomy" id="2604844"/>
    <lineage>
        <taxon>Bacteria</taxon>
        <taxon>Pseudomonadati</taxon>
        <taxon>Pseudomonadota</taxon>
        <taxon>Alphaproteobacteria</taxon>
        <taxon>Rhodobacterales</taxon>
        <taxon>Paracoccaceae</taxon>
        <taxon>Boseongicola</taxon>
    </lineage>
</organism>
<evidence type="ECO:0000256" key="3">
    <source>
        <dbReference type="ARBA" id="ARBA00023163"/>
    </source>
</evidence>
<dbReference type="GO" id="GO:0003700">
    <property type="term" value="F:DNA-binding transcription factor activity"/>
    <property type="evidence" value="ECO:0007669"/>
    <property type="project" value="InterPro"/>
</dbReference>
<evidence type="ECO:0000256" key="1">
    <source>
        <dbReference type="ARBA" id="ARBA00023015"/>
    </source>
</evidence>
<dbReference type="InterPro" id="IPR036388">
    <property type="entry name" value="WH-like_DNA-bd_sf"/>
</dbReference>
<reference evidence="5" key="1">
    <citation type="submission" date="2019-09" db="EMBL/GenBank/DDBJ databases">
        <title>Characterisation of the sponge microbiome using genome-centric metagenomics.</title>
        <authorList>
            <person name="Engelberts J.P."/>
            <person name="Robbins S.J."/>
            <person name="De Goeij J.M."/>
            <person name="Aranda M."/>
            <person name="Bell S.C."/>
            <person name="Webster N.S."/>
        </authorList>
    </citation>
    <scope>NUCLEOTIDE SEQUENCE</scope>
    <source>
        <strain evidence="5">SB0664_bin_43</strain>
    </source>
</reference>
<keyword evidence="1" id="KW-0805">Transcription regulation</keyword>
<dbReference type="InterPro" id="IPR000524">
    <property type="entry name" value="Tscrpt_reg_HTH_GntR"/>
</dbReference>
<accession>A0A6B0XZK6</accession>
<dbReference type="Gene3D" id="1.10.10.10">
    <property type="entry name" value="Winged helix-like DNA-binding domain superfamily/Winged helix DNA-binding domain"/>
    <property type="match status" value="1"/>
</dbReference>
<name>A0A6B0XZK6_9RHOB</name>
<protein>
    <submittedName>
        <fullName evidence="5">GntR family transcriptional regulator</fullName>
    </submittedName>
</protein>
<feature type="non-terminal residue" evidence="5">
    <location>
        <position position="62"/>
    </location>
</feature>
<evidence type="ECO:0000313" key="5">
    <source>
        <dbReference type="EMBL" id="MXY33645.1"/>
    </source>
</evidence>
<dbReference type="Pfam" id="PF00392">
    <property type="entry name" value="GntR"/>
    <property type="match status" value="1"/>
</dbReference>
<dbReference type="InterPro" id="IPR036390">
    <property type="entry name" value="WH_DNA-bd_sf"/>
</dbReference>
<gene>
    <name evidence="5" type="ORF">F4Y60_06065</name>
</gene>
<dbReference type="GO" id="GO:0003677">
    <property type="term" value="F:DNA binding"/>
    <property type="evidence" value="ECO:0007669"/>
    <property type="project" value="UniProtKB-KW"/>
</dbReference>
<evidence type="ECO:0000259" key="4">
    <source>
        <dbReference type="Pfam" id="PF00392"/>
    </source>
</evidence>
<keyword evidence="3" id="KW-0804">Transcription</keyword>
<evidence type="ECO:0000256" key="2">
    <source>
        <dbReference type="ARBA" id="ARBA00023125"/>
    </source>
</evidence>
<keyword evidence="2" id="KW-0238">DNA-binding</keyword>
<comment type="caution">
    <text evidence="5">The sequence shown here is derived from an EMBL/GenBank/DDBJ whole genome shotgun (WGS) entry which is preliminary data.</text>
</comment>
<dbReference type="AlphaFoldDB" id="A0A6B0XZK6"/>
<feature type="domain" description="HTH gntR-type" evidence="4">
    <location>
        <begin position="16"/>
        <end position="62"/>
    </location>
</feature>
<proteinExistence type="predicted"/>
<dbReference type="SUPFAM" id="SSF46785">
    <property type="entry name" value="Winged helix' DNA-binding domain"/>
    <property type="match status" value="1"/>
</dbReference>
<sequence>MDKPVEDAASPQSSTRRVYLTLRNDIIAGRIPPGERLKIDALKVALDTGASPVREALSLLTS</sequence>
<dbReference type="EMBL" id="VXRY01000243">
    <property type="protein sequence ID" value="MXY33645.1"/>
    <property type="molecule type" value="Genomic_DNA"/>
</dbReference>